<dbReference type="PANTHER" id="PTHR11265:SF0">
    <property type="entry name" value="12S RRNA N4-METHYLCYTIDINE METHYLTRANSFERASE"/>
    <property type="match status" value="1"/>
</dbReference>
<dbReference type="Gene3D" id="1.10.150.170">
    <property type="entry name" value="Putative methyltransferase TM0872, insert domain"/>
    <property type="match status" value="1"/>
</dbReference>
<proteinExistence type="inferred from homology"/>
<feature type="binding site" evidence="6">
    <location>
        <begin position="32"/>
        <end position="34"/>
    </location>
    <ligand>
        <name>S-adenosyl-L-methionine</name>
        <dbReference type="ChEBI" id="CHEBI:59789"/>
    </ligand>
</feature>
<evidence type="ECO:0000256" key="2">
    <source>
        <dbReference type="ARBA" id="ARBA00022552"/>
    </source>
</evidence>
<dbReference type="EMBL" id="MGEP01000057">
    <property type="protein sequence ID" value="OGL85867.1"/>
    <property type="molecule type" value="Genomic_DNA"/>
</dbReference>
<dbReference type="STRING" id="1802407.A3I40_00605"/>
<dbReference type="HAMAP" id="MF_01007">
    <property type="entry name" value="16SrRNA_methyltr_H"/>
    <property type="match status" value="1"/>
</dbReference>
<feature type="binding site" evidence="6">
    <location>
        <position position="75"/>
    </location>
    <ligand>
        <name>S-adenosyl-L-methionine</name>
        <dbReference type="ChEBI" id="CHEBI:59789"/>
    </ligand>
</feature>
<feature type="binding site" evidence="6">
    <location>
        <position position="52"/>
    </location>
    <ligand>
        <name>S-adenosyl-L-methionine</name>
        <dbReference type="ChEBI" id="CHEBI:59789"/>
    </ligand>
</feature>
<evidence type="ECO:0000256" key="1">
    <source>
        <dbReference type="ARBA" id="ARBA00010396"/>
    </source>
</evidence>
<dbReference type="InterPro" id="IPR002903">
    <property type="entry name" value="RsmH"/>
</dbReference>
<dbReference type="InterPro" id="IPR029063">
    <property type="entry name" value="SAM-dependent_MTases_sf"/>
</dbReference>
<comment type="catalytic activity">
    <reaction evidence="6">
        <text>cytidine(1402) in 16S rRNA + S-adenosyl-L-methionine = N(4)-methylcytidine(1402) in 16S rRNA + S-adenosyl-L-homocysteine + H(+)</text>
        <dbReference type="Rhea" id="RHEA:42928"/>
        <dbReference type="Rhea" id="RHEA-COMP:10286"/>
        <dbReference type="Rhea" id="RHEA-COMP:10287"/>
        <dbReference type="ChEBI" id="CHEBI:15378"/>
        <dbReference type="ChEBI" id="CHEBI:57856"/>
        <dbReference type="ChEBI" id="CHEBI:59789"/>
        <dbReference type="ChEBI" id="CHEBI:74506"/>
        <dbReference type="ChEBI" id="CHEBI:82748"/>
        <dbReference type="EC" id="2.1.1.199"/>
    </reaction>
</comment>
<dbReference type="SUPFAM" id="SSF81799">
    <property type="entry name" value="Putative methyltransferase TM0872, insert domain"/>
    <property type="match status" value="1"/>
</dbReference>
<sequence length="308" mass="34310">MLDHVPVLLKEVIESLDPQPGQNFVDGTFGGGGHTRAILARLGPAGRLFVFDLDPVSISAARLLGPNVECWQKNFRQLEETIKYVSPHLPIHGVVLDLGISSIQLSDPALGLSFQEKGPLNMRLGRDKGMTAAVIVNTWRENDLAALIRELGEERQAKQIAKAIVNRRHEAPFVFTTDLAEVIACVWRRRGSMQPRLHPATKTFQALRMAVNEELENLRWGVRGAIRILASGGRLAVISFHSLEDRLVKQLFKEASRECICPPSAPRCVCARKPLGRILTKKPVRPSPLEITDNPRARSAKLRVWQKL</sequence>
<name>A0A1F7V704_9BACT</name>
<organism evidence="7 8">
    <name type="scientific">Candidatus Uhrbacteria bacterium RIFCSPLOWO2_02_FULL_48_12</name>
    <dbReference type="NCBI Taxonomy" id="1802407"/>
    <lineage>
        <taxon>Bacteria</taxon>
        <taxon>Candidatus Uhriibacteriota</taxon>
    </lineage>
</organism>
<feature type="binding site" evidence="6">
    <location>
        <position position="97"/>
    </location>
    <ligand>
        <name>S-adenosyl-L-methionine</name>
        <dbReference type="ChEBI" id="CHEBI:59789"/>
    </ligand>
</feature>
<evidence type="ECO:0000313" key="7">
    <source>
        <dbReference type="EMBL" id="OGL85867.1"/>
    </source>
</evidence>
<evidence type="ECO:0000256" key="6">
    <source>
        <dbReference type="HAMAP-Rule" id="MF_01007"/>
    </source>
</evidence>
<gene>
    <name evidence="6" type="primary">rsmH</name>
    <name evidence="7" type="ORF">A3I40_00605</name>
</gene>
<dbReference type="PANTHER" id="PTHR11265">
    <property type="entry name" value="S-ADENOSYL-METHYLTRANSFERASE MRAW"/>
    <property type="match status" value="1"/>
</dbReference>
<keyword evidence="5 6" id="KW-0949">S-adenosyl-L-methionine</keyword>
<dbReference type="PIRSF" id="PIRSF004486">
    <property type="entry name" value="MraW"/>
    <property type="match status" value="1"/>
</dbReference>
<dbReference type="NCBIfam" id="TIGR00006">
    <property type="entry name" value="16S rRNA (cytosine(1402)-N(4))-methyltransferase RsmH"/>
    <property type="match status" value="1"/>
</dbReference>
<dbReference type="GO" id="GO:0070475">
    <property type="term" value="P:rRNA base methylation"/>
    <property type="evidence" value="ECO:0007669"/>
    <property type="project" value="UniProtKB-UniRule"/>
</dbReference>
<dbReference type="GO" id="GO:0071424">
    <property type="term" value="F:rRNA (cytosine-N4-)-methyltransferase activity"/>
    <property type="evidence" value="ECO:0007669"/>
    <property type="project" value="UniProtKB-UniRule"/>
</dbReference>
<dbReference type="Proteomes" id="UP000178723">
    <property type="component" value="Unassembled WGS sequence"/>
</dbReference>
<reference evidence="7 8" key="1">
    <citation type="journal article" date="2016" name="Nat. Commun.">
        <title>Thousands of microbial genomes shed light on interconnected biogeochemical processes in an aquifer system.</title>
        <authorList>
            <person name="Anantharaman K."/>
            <person name="Brown C.T."/>
            <person name="Hug L.A."/>
            <person name="Sharon I."/>
            <person name="Castelle C.J."/>
            <person name="Probst A.J."/>
            <person name="Thomas B.C."/>
            <person name="Singh A."/>
            <person name="Wilkins M.J."/>
            <person name="Karaoz U."/>
            <person name="Brodie E.L."/>
            <person name="Williams K.H."/>
            <person name="Hubbard S.S."/>
            <person name="Banfield J.F."/>
        </authorList>
    </citation>
    <scope>NUCLEOTIDE SEQUENCE [LARGE SCALE GENOMIC DNA]</scope>
</reference>
<evidence type="ECO:0000313" key="8">
    <source>
        <dbReference type="Proteomes" id="UP000178723"/>
    </source>
</evidence>
<keyword evidence="4 6" id="KW-0808">Transferase</keyword>
<dbReference type="EC" id="2.1.1.199" evidence="6"/>
<dbReference type="Gene3D" id="3.40.50.150">
    <property type="entry name" value="Vaccinia Virus protein VP39"/>
    <property type="match status" value="1"/>
</dbReference>
<dbReference type="SUPFAM" id="SSF53335">
    <property type="entry name" value="S-adenosyl-L-methionine-dependent methyltransferases"/>
    <property type="match status" value="1"/>
</dbReference>
<comment type="caution">
    <text evidence="7">The sequence shown here is derived from an EMBL/GenBank/DDBJ whole genome shotgun (WGS) entry which is preliminary data.</text>
</comment>
<evidence type="ECO:0000256" key="5">
    <source>
        <dbReference type="ARBA" id="ARBA00022691"/>
    </source>
</evidence>
<feature type="binding site" evidence="6">
    <location>
        <position position="104"/>
    </location>
    <ligand>
        <name>S-adenosyl-L-methionine</name>
        <dbReference type="ChEBI" id="CHEBI:59789"/>
    </ligand>
</feature>
<comment type="similarity">
    <text evidence="1 6">Belongs to the methyltransferase superfamily. RsmH family.</text>
</comment>
<dbReference type="GO" id="GO:0005737">
    <property type="term" value="C:cytoplasm"/>
    <property type="evidence" value="ECO:0007669"/>
    <property type="project" value="UniProtKB-SubCell"/>
</dbReference>
<protein>
    <recommendedName>
        <fullName evidence="6">Ribosomal RNA small subunit methyltransferase H</fullName>
        <ecNumber evidence="6">2.1.1.199</ecNumber>
    </recommendedName>
    <alternativeName>
        <fullName evidence="6">16S rRNA m(4)C1402 methyltransferase</fullName>
    </alternativeName>
    <alternativeName>
        <fullName evidence="6">rRNA (cytosine-N(4)-)-methyltransferase RsmH</fullName>
    </alternativeName>
</protein>
<keyword evidence="2 6" id="KW-0698">rRNA processing</keyword>
<evidence type="ECO:0000256" key="3">
    <source>
        <dbReference type="ARBA" id="ARBA00022603"/>
    </source>
</evidence>
<dbReference type="Pfam" id="PF01795">
    <property type="entry name" value="Methyltransf_5"/>
    <property type="match status" value="1"/>
</dbReference>
<comment type="subcellular location">
    <subcellularLocation>
        <location evidence="6">Cytoplasm</location>
    </subcellularLocation>
</comment>
<dbReference type="InterPro" id="IPR023397">
    <property type="entry name" value="SAM-dep_MeTrfase_MraW_recog"/>
</dbReference>
<keyword evidence="6" id="KW-0963">Cytoplasm</keyword>
<keyword evidence="3 6" id="KW-0489">Methyltransferase</keyword>
<evidence type="ECO:0000256" key="4">
    <source>
        <dbReference type="ARBA" id="ARBA00022679"/>
    </source>
</evidence>
<comment type="function">
    <text evidence="6">Specifically methylates the N4 position of cytidine in position 1402 (C1402) of 16S rRNA.</text>
</comment>
<accession>A0A1F7V704</accession>
<dbReference type="AlphaFoldDB" id="A0A1F7V704"/>